<dbReference type="STRING" id="28743.ENSCVAP00000028347"/>
<evidence type="ECO:0000256" key="1">
    <source>
        <dbReference type="ARBA" id="ARBA00004239"/>
    </source>
</evidence>
<dbReference type="Gene3D" id="3.40.50.410">
    <property type="entry name" value="von Willebrand factor, type A domain"/>
    <property type="match status" value="1"/>
</dbReference>
<dbReference type="Pfam" id="PF00092">
    <property type="entry name" value="VWA"/>
    <property type="match status" value="1"/>
</dbReference>
<dbReference type="GO" id="GO:0005576">
    <property type="term" value="C:extracellular region"/>
    <property type="evidence" value="ECO:0007669"/>
    <property type="project" value="UniProtKB-SubCell"/>
</dbReference>
<dbReference type="PANTHER" id="PTHR24020">
    <property type="entry name" value="COLLAGEN ALPHA"/>
    <property type="match status" value="1"/>
</dbReference>
<dbReference type="GeneTree" id="ENSGT00940000154923"/>
<dbReference type="AlphaFoldDB" id="A0A3Q2E844"/>
<comment type="subcellular location">
    <subcellularLocation>
        <location evidence="1">Secreted</location>
        <location evidence="1">Extracellular space</location>
    </subcellularLocation>
</comment>
<dbReference type="InterPro" id="IPR002035">
    <property type="entry name" value="VWF_A"/>
</dbReference>
<dbReference type="SUPFAM" id="SSF53300">
    <property type="entry name" value="vWA-like"/>
    <property type="match status" value="1"/>
</dbReference>
<dbReference type="GO" id="GO:0005581">
    <property type="term" value="C:collagen trimer"/>
    <property type="evidence" value="ECO:0007669"/>
    <property type="project" value="UniProtKB-KW"/>
</dbReference>
<evidence type="ECO:0000256" key="4">
    <source>
        <dbReference type="ARBA" id="ARBA00023119"/>
    </source>
</evidence>
<keyword evidence="8" id="KW-1185">Reference proteome</keyword>
<evidence type="ECO:0000313" key="7">
    <source>
        <dbReference type="Ensembl" id="ENSCVAP00000028347.1"/>
    </source>
</evidence>
<dbReference type="PRINTS" id="PR00453">
    <property type="entry name" value="VWFADOMAIN"/>
</dbReference>
<keyword evidence="4" id="KW-0176">Collagen</keyword>
<dbReference type="Proteomes" id="UP000265020">
    <property type="component" value="Unassembled WGS sequence"/>
</dbReference>
<proteinExistence type="predicted"/>
<reference evidence="7" key="1">
    <citation type="submission" date="2025-08" db="UniProtKB">
        <authorList>
            <consortium name="Ensembl"/>
        </authorList>
    </citation>
    <scope>IDENTIFICATION</scope>
</reference>
<name>A0A3Q2E844_CYPVA</name>
<evidence type="ECO:0000256" key="2">
    <source>
        <dbReference type="ARBA" id="ARBA00022525"/>
    </source>
</evidence>
<dbReference type="SMART" id="SM00327">
    <property type="entry name" value="VWA"/>
    <property type="match status" value="1"/>
</dbReference>
<keyword evidence="2" id="KW-0964">Secreted</keyword>
<dbReference type="OMA" id="NMFTHEN"/>
<evidence type="ECO:0000259" key="6">
    <source>
        <dbReference type="PROSITE" id="PS50234"/>
    </source>
</evidence>
<keyword evidence="5" id="KW-0325">Glycoprotein</keyword>
<dbReference type="Ensembl" id="ENSCVAT00000020250.1">
    <property type="protein sequence ID" value="ENSCVAP00000028347.1"/>
    <property type="gene ID" value="ENSCVAG00000015337.1"/>
</dbReference>
<evidence type="ECO:0000256" key="5">
    <source>
        <dbReference type="ARBA" id="ARBA00023180"/>
    </source>
</evidence>
<organism evidence="7 8">
    <name type="scientific">Cyprinodon variegatus</name>
    <name type="common">Sheepshead minnow</name>
    <dbReference type="NCBI Taxonomy" id="28743"/>
    <lineage>
        <taxon>Eukaryota</taxon>
        <taxon>Metazoa</taxon>
        <taxon>Chordata</taxon>
        <taxon>Craniata</taxon>
        <taxon>Vertebrata</taxon>
        <taxon>Euteleostomi</taxon>
        <taxon>Actinopterygii</taxon>
        <taxon>Neopterygii</taxon>
        <taxon>Teleostei</taxon>
        <taxon>Neoteleostei</taxon>
        <taxon>Acanthomorphata</taxon>
        <taxon>Ovalentaria</taxon>
        <taxon>Atherinomorphae</taxon>
        <taxon>Cyprinodontiformes</taxon>
        <taxon>Cyprinodontidae</taxon>
        <taxon>Cyprinodon</taxon>
    </lineage>
</organism>
<protein>
    <recommendedName>
        <fullName evidence="6">VWFA domain-containing protein</fullName>
    </recommendedName>
</protein>
<evidence type="ECO:0000256" key="3">
    <source>
        <dbReference type="ARBA" id="ARBA00022737"/>
    </source>
</evidence>
<dbReference type="PANTHER" id="PTHR24020:SF84">
    <property type="entry name" value="VWFA DOMAIN-CONTAINING PROTEIN"/>
    <property type="match status" value="1"/>
</dbReference>
<sequence>MIQKPFITIIASGRVLLQRRSSLSSACRFPGCPATAVADLIFLVDGSWSVGRPNFKYIRSFISATAGAFQIGKDRTRVGVVQYGDAPRTEFSLNQHLTRPALLKAVSSLLYKGGNTRTGDALSYVLTNGFTEAAGSRRDVPKVLVIITDGRSDDPVESYAKQLRSRGVEIFVLGVHQADEAEMKALASTPFQHHIYRAANFDTIQVVQNDFITQICSSVEDQLSLLTSGEEAVHVNDFYHLPKGQVTFTFHLPRNYFYLPSIMFDKYSS</sequence>
<reference evidence="7" key="2">
    <citation type="submission" date="2025-09" db="UniProtKB">
        <authorList>
            <consortium name="Ensembl"/>
        </authorList>
    </citation>
    <scope>IDENTIFICATION</scope>
</reference>
<dbReference type="InterPro" id="IPR036465">
    <property type="entry name" value="vWFA_dom_sf"/>
</dbReference>
<evidence type="ECO:0000313" key="8">
    <source>
        <dbReference type="Proteomes" id="UP000265020"/>
    </source>
</evidence>
<dbReference type="InterPro" id="IPR050525">
    <property type="entry name" value="ECM_Assembly_Org"/>
</dbReference>
<dbReference type="PROSITE" id="PS50234">
    <property type="entry name" value="VWFA"/>
    <property type="match status" value="1"/>
</dbReference>
<dbReference type="FunFam" id="3.40.50.410:FF:000001">
    <property type="entry name" value="Collagen, type XII, alpha 1"/>
    <property type="match status" value="1"/>
</dbReference>
<keyword evidence="3" id="KW-0677">Repeat</keyword>
<feature type="domain" description="VWFA" evidence="6">
    <location>
        <begin position="39"/>
        <end position="215"/>
    </location>
</feature>
<accession>A0A3Q2E844</accession>